<protein>
    <recommendedName>
        <fullName evidence="3">PCI domain-containing protein</fullName>
    </recommendedName>
</protein>
<evidence type="ECO:0000256" key="2">
    <source>
        <dbReference type="ARBA" id="ARBA00022942"/>
    </source>
</evidence>
<evidence type="ECO:0000256" key="1">
    <source>
        <dbReference type="ARBA" id="ARBA00006207"/>
    </source>
</evidence>
<dbReference type="GO" id="GO:0005829">
    <property type="term" value="C:cytosol"/>
    <property type="evidence" value="ECO:0007669"/>
    <property type="project" value="TreeGrafter"/>
</dbReference>
<keyword evidence="2" id="KW-0647">Proteasome</keyword>
<dbReference type="PhylomeDB" id="R7QHF7"/>
<dbReference type="Gramene" id="CDF36901">
    <property type="protein sequence ID" value="CDF36901"/>
    <property type="gene ID" value="CHC_T00005557001"/>
</dbReference>
<dbReference type="PANTHER" id="PTHR10539:SF0">
    <property type="entry name" value="26S PROTEASOME NON-ATPASE REGULATORY SUBUNIT 13"/>
    <property type="match status" value="1"/>
</dbReference>
<dbReference type="InterPro" id="IPR054179">
    <property type="entry name" value="PSD13_N"/>
</dbReference>
<evidence type="ECO:0000313" key="5">
    <source>
        <dbReference type="Proteomes" id="UP000012073"/>
    </source>
</evidence>
<name>R7QHF7_CHOCR</name>
<dbReference type="KEGG" id="ccp:CHC_T00005557001"/>
<keyword evidence="5" id="KW-1185">Reference proteome</keyword>
<dbReference type="Pfam" id="PF22037">
    <property type="entry name" value="PSD13_N"/>
    <property type="match status" value="1"/>
</dbReference>
<dbReference type="InterPro" id="IPR036390">
    <property type="entry name" value="WH_DNA-bd_sf"/>
</dbReference>
<dbReference type="SMART" id="SM00088">
    <property type="entry name" value="PINT"/>
    <property type="match status" value="1"/>
</dbReference>
<dbReference type="GO" id="GO:0005198">
    <property type="term" value="F:structural molecule activity"/>
    <property type="evidence" value="ECO:0007669"/>
    <property type="project" value="TreeGrafter"/>
</dbReference>
<dbReference type="GO" id="GO:0005634">
    <property type="term" value="C:nucleus"/>
    <property type="evidence" value="ECO:0007669"/>
    <property type="project" value="TreeGrafter"/>
</dbReference>
<dbReference type="Proteomes" id="UP000012073">
    <property type="component" value="Unassembled WGS sequence"/>
</dbReference>
<dbReference type="GO" id="GO:0008541">
    <property type="term" value="C:proteasome regulatory particle, lid subcomplex"/>
    <property type="evidence" value="ECO:0007669"/>
    <property type="project" value="TreeGrafter"/>
</dbReference>
<reference evidence="5" key="1">
    <citation type="journal article" date="2013" name="Proc. Natl. Acad. Sci. U.S.A.">
        <title>Genome structure and metabolic features in the red seaweed Chondrus crispus shed light on evolution of the Archaeplastida.</title>
        <authorList>
            <person name="Collen J."/>
            <person name="Porcel B."/>
            <person name="Carre W."/>
            <person name="Ball S.G."/>
            <person name="Chaparro C."/>
            <person name="Tonon T."/>
            <person name="Barbeyron T."/>
            <person name="Michel G."/>
            <person name="Noel B."/>
            <person name="Valentin K."/>
            <person name="Elias M."/>
            <person name="Artiguenave F."/>
            <person name="Arun A."/>
            <person name="Aury J.M."/>
            <person name="Barbosa-Neto J.F."/>
            <person name="Bothwell J.H."/>
            <person name="Bouget F.Y."/>
            <person name="Brillet L."/>
            <person name="Cabello-Hurtado F."/>
            <person name="Capella-Gutierrez S."/>
            <person name="Charrier B."/>
            <person name="Cladiere L."/>
            <person name="Cock J.M."/>
            <person name="Coelho S.M."/>
            <person name="Colleoni C."/>
            <person name="Czjzek M."/>
            <person name="Da Silva C."/>
            <person name="Delage L."/>
            <person name="Denoeud F."/>
            <person name="Deschamps P."/>
            <person name="Dittami S.M."/>
            <person name="Gabaldon T."/>
            <person name="Gachon C.M."/>
            <person name="Groisillier A."/>
            <person name="Herve C."/>
            <person name="Jabbari K."/>
            <person name="Katinka M."/>
            <person name="Kloareg B."/>
            <person name="Kowalczyk N."/>
            <person name="Labadie K."/>
            <person name="Leblanc C."/>
            <person name="Lopez P.J."/>
            <person name="McLachlan D.H."/>
            <person name="Meslet-Cladiere L."/>
            <person name="Moustafa A."/>
            <person name="Nehr Z."/>
            <person name="Nyvall Collen P."/>
            <person name="Panaud O."/>
            <person name="Partensky F."/>
            <person name="Poulain J."/>
            <person name="Rensing S.A."/>
            <person name="Rousvoal S."/>
            <person name="Samson G."/>
            <person name="Symeonidi A."/>
            <person name="Weissenbach J."/>
            <person name="Zambounis A."/>
            <person name="Wincker P."/>
            <person name="Boyen C."/>
        </authorList>
    </citation>
    <scope>NUCLEOTIDE SEQUENCE [LARGE SCALE GENOMIC DNA]</scope>
    <source>
        <strain evidence="5">cv. Stackhouse</strain>
    </source>
</reference>
<dbReference type="InterPro" id="IPR035298">
    <property type="entry name" value="PSMD13"/>
</dbReference>
<dbReference type="SUPFAM" id="SSF46785">
    <property type="entry name" value="Winged helix' DNA-binding domain"/>
    <property type="match status" value="1"/>
</dbReference>
<sequence>MPVTAPALQYITKRLESAPDPEKATLTEIKDLYDNKLWHQLTEKVKDVVDNAPIPNMRDLYLHFLKTLEKNLNPVTLVQIVTRIVQTELDASAKDGLAFLTPLLGAENQPTVFTKNPEAHVLLLSHVASLQMKDSDNPASKRTFEKASEIVTSNDMTAQVYSVYYRAAAEYHKVVGTAADFFQNALQFLAYTPAHSISIDSQQQWAFDIGMAALVGNGIYNFGEVLSHAIVHSLRGTEQEWLLLLLEAFSTGNLDQFDAVCSASSDKMVEQPVLVANEEFLKQKITILALLELAFSRSLEHSISFEDVKKACRLPPREVEYLLMRAMSLGLISGVIDNVDERFTVTRVRPRVLGREPIGQMAQRLSKWCGKVDNTINFVDGSSIGIAE</sequence>
<dbReference type="OrthoDB" id="1093at2759"/>
<dbReference type="GeneID" id="17324424"/>
<dbReference type="EMBL" id="HG001807">
    <property type="protein sequence ID" value="CDF36901.1"/>
    <property type="molecule type" value="Genomic_DNA"/>
</dbReference>
<dbReference type="GO" id="GO:0006511">
    <property type="term" value="P:ubiquitin-dependent protein catabolic process"/>
    <property type="evidence" value="ECO:0007669"/>
    <property type="project" value="TreeGrafter"/>
</dbReference>
<dbReference type="OMA" id="SFEDYWE"/>
<comment type="similarity">
    <text evidence="1">Belongs to the proteasome subunit S11 family.</text>
</comment>
<evidence type="ECO:0000313" key="4">
    <source>
        <dbReference type="EMBL" id="CDF36901.1"/>
    </source>
</evidence>
<dbReference type="STRING" id="2769.R7QHF7"/>
<feature type="domain" description="PCI" evidence="3">
    <location>
        <begin position="177"/>
        <end position="350"/>
    </location>
</feature>
<dbReference type="PANTHER" id="PTHR10539">
    <property type="entry name" value="26S PROTEASOME NON-ATPASE REGULATORY SUBUNIT 13"/>
    <property type="match status" value="1"/>
</dbReference>
<evidence type="ECO:0000259" key="3">
    <source>
        <dbReference type="PROSITE" id="PS50250"/>
    </source>
</evidence>
<organism evidence="4 5">
    <name type="scientific">Chondrus crispus</name>
    <name type="common">Carrageen Irish moss</name>
    <name type="synonym">Polymorpha crispa</name>
    <dbReference type="NCBI Taxonomy" id="2769"/>
    <lineage>
        <taxon>Eukaryota</taxon>
        <taxon>Rhodophyta</taxon>
        <taxon>Florideophyceae</taxon>
        <taxon>Rhodymeniophycidae</taxon>
        <taxon>Gigartinales</taxon>
        <taxon>Gigartinaceae</taxon>
        <taxon>Chondrus</taxon>
    </lineage>
</organism>
<accession>R7QHF7</accession>
<dbReference type="InterPro" id="IPR000717">
    <property type="entry name" value="PCI_dom"/>
</dbReference>
<dbReference type="RefSeq" id="XP_005716720.1">
    <property type="nucleotide sequence ID" value="XM_005716663.1"/>
</dbReference>
<proteinExistence type="inferred from homology"/>
<gene>
    <name evidence="4" type="ORF">CHC_T00005557001</name>
</gene>
<dbReference type="PROSITE" id="PS50250">
    <property type="entry name" value="PCI"/>
    <property type="match status" value="1"/>
</dbReference>
<dbReference type="Pfam" id="PF01399">
    <property type="entry name" value="PCI"/>
    <property type="match status" value="1"/>
</dbReference>
<dbReference type="AlphaFoldDB" id="R7QHF7"/>